<dbReference type="InterPro" id="IPR008929">
    <property type="entry name" value="Chondroitin_lyas"/>
</dbReference>
<feature type="domain" description="LamG-like jellyroll fold" evidence="5">
    <location>
        <begin position="621"/>
        <end position="759"/>
    </location>
</feature>
<dbReference type="Pfam" id="PF13385">
    <property type="entry name" value="Laminin_G_3"/>
    <property type="match status" value="1"/>
</dbReference>
<keyword evidence="1" id="KW-0732">Signal</keyword>
<dbReference type="AlphaFoldDB" id="A0A7U7JEH9"/>
<feature type="region of interest" description="Disordered" evidence="4">
    <location>
        <begin position="46"/>
        <end position="68"/>
    </location>
</feature>
<dbReference type="GO" id="GO:0016829">
    <property type="term" value="F:lyase activity"/>
    <property type="evidence" value="ECO:0007669"/>
    <property type="project" value="UniProtKB-KW"/>
</dbReference>
<dbReference type="RefSeq" id="WP_003263714.1">
    <property type="nucleotide sequence ID" value="NZ_LN651281.1"/>
</dbReference>
<sequence length="767" mass="79571">MNQASVALGVPEAEAQVDGGVESAARRQFMYGLGAVLVSGCGGGGGDAGSDGTMATASTSSTGTPAAGAAIKSGTAGAASGSTSADTSGGTTAVQRFTHPGLLHTEADFDRMRAKVAAQAAPWINGWNVLTANGHTSPSRNPNPQTAIYRGNDGAHAENYRTLYNDIAAAYGCALRWKVSGDTAYADKAVQYLDAWASTLTLIGGDSNAALAAGIYGYEFANAGEIMRSYAGWSASGLAAFQKMMRSVFYPINHDFLNRHNNTEITHYWANWDLCNLASVLAIGVLCDDAGLFDEAITYFKRGAGNGCIGQAVYYVHPGHLGQWQETGRDQGHNTLGIALGGAICEMAWNQGIDLYGLDNNRFLAGAEYVAKANLIQSGSTYYPVPYVTYRNVDVTQTALSTVGQGTARPCWALVANHYINRKGLAAPYCKQFAALVQPEGGGGNYGPNSGGYDQLGYGTLTCTRDPGTPAAAPSGLTGYATAGSVVLSWWGCSNAASYTVKRATIAGGPYATITSGITDLLSYTDTPPAAGTYYYVVTAQTPSGESALSNAVKVVTAIQVHTDLPFDEGSGTVAADSSGNRHAGTLAGGAAWAKGRGGNAVSLSGGAYVALPADLLTDVSDCTLSAWVFWNASQTNTRLFDFGSGTGHYLMLTPSYGGSGVVRLAMTVNGRFGEQSIDGTAALLTRQWVHVAVTLSGTTGTLYVNGTAVNSNTAIFLAPFRLGSTAQNWLGRSQYSADPGFNGLIDDFRIHRGALTAAQIAALMSG</sequence>
<keyword evidence="3" id="KW-0456">Lyase</keyword>
<dbReference type="SUPFAM" id="SSF49265">
    <property type="entry name" value="Fibronectin type III"/>
    <property type="match status" value="1"/>
</dbReference>
<dbReference type="SUPFAM" id="SSF49899">
    <property type="entry name" value="Concanavalin A-like lectins/glucanases"/>
    <property type="match status" value="1"/>
</dbReference>
<feature type="compositionally biased region" description="Low complexity" evidence="4">
    <location>
        <begin position="50"/>
        <end position="68"/>
    </location>
</feature>
<dbReference type="CDD" id="cd00063">
    <property type="entry name" value="FN3"/>
    <property type="match status" value="1"/>
</dbReference>
<keyword evidence="2" id="KW-1015">Disulfide bond</keyword>
<evidence type="ECO:0000256" key="4">
    <source>
        <dbReference type="SAM" id="MobiDB-lite"/>
    </source>
</evidence>
<dbReference type="InterPro" id="IPR013783">
    <property type="entry name" value="Ig-like_fold"/>
</dbReference>
<dbReference type="SMART" id="SM00560">
    <property type="entry name" value="LamGL"/>
    <property type="match status" value="1"/>
</dbReference>
<evidence type="ECO:0000256" key="1">
    <source>
        <dbReference type="ARBA" id="ARBA00022729"/>
    </source>
</evidence>
<dbReference type="InterPro" id="IPR008397">
    <property type="entry name" value="Alginate_lyase_dom"/>
</dbReference>
<evidence type="ECO:0000313" key="6">
    <source>
        <dbReference type="EMBL" id="CEJ17244.1"/>
    </source>
</evidence>
<dbReference type="Gene3D" id="1.50.10.100">
    <property type="entry name" value="Chondroitin AC/alginate lyase"/>
    <property type="match status" value="1"/>
</dbReference>
<dbReference type="Gene3D" id="2.60.40.10">
    <property type="entry name" value="Immunoglobulins"/>
    <property type="match status" value="1"/>
</dbReference>
<reference evidence="6" key="1">
    <citation type="submission" date="2014-11" db="EMBL/GenBank/DDBJ databases">
        <authorList>
            <person name="Genoscope - CEA"/>
        </authorList>
    </citation>
    <scope>NUCLEOTIDE SEQUENCE</scope>
    <source>
        <strain evidence="6">IPO1609</strain>
    </source>
</reference>
<dbReference type="InterPro" id="IPR006558">
    <property type="entry name" value="LamG-like"/>
</dbReference>
<dbReference type="Gene3D" id="2.60.120.200">
    <property type="match status" value="1"/>
</dbReference>
<organism evidence="6 7">
    <name type="scientific">Ralstonia solanacearum IPO1609</name>
    <dbReference type="NCBI Taxonomy" id="564066"/>
    <lineage>
        <taxon>Bacteria</taxon>
        <taxon>Pseudomonadati</taxon>
        <taxon>Pseudomonadota</taxon>
        <taxon>Betaproteobacteria</taxon>
        <taxon>Burkholderiales</taxon>
        <taxon>Burkholderiaceae</taxon>
        <taxon>Ralstonia</taxon>
        <taxon>Ralstonia solanacearum species complex</taxon>
    </lineage>
</organism>
<protein>
    <submittedName>
        <fullName evidence="6">Glycosyl hydrolase protein</fullName>
    </submittedName>
</protein>
<dbReference type="SUPFAM" id="SSF48230">
    <property type="entry name" value="Chondroitin AC/alginate lyase"/>
    <property type="match status" value="1"/>
</dbReference>
<dbReference type="EMBL" id="LN651281">
    <property type="protein sequence ID" value="CEJ17244.1"/>
    <property type="molecule type" value="Genomic_DNA"/>
</dbReference>
<dbReference type="GO" id="GO:0042597">
    <property type="term" value="C:periplasmic space"/>
    <property type="evidence" value="ECO:0007669"/>
    <property type="project" value="InterPro"/>
</dbReference>
<evidence type="ECO:0000259" key="5">
    <source>
        <dbReference type="SMART" id="SM00560"/>
    </source>
</evidence>
<reference evidence="6" key="2">
    <citation type="submission" date="2022-04" db="EMBL/GenBank/DDBJ databases">
        <title>Genomic draft of R. solanacearum strain IPO1609, a phylotype IIB1/biovar 2/race 3 strain isolated from potato in Europe.</title>
        <authorList>
            <person name="Boucher C."/>
            <person name="Carrere S."/>
            <person name="Dossat C."/>
            <person name="Elbaz M."/>
            <person name="Genin S."/>
            <person name="Gouzy J."/>
            <person name="Prior P."/>
            <person name="Segurens B."/>
            <person name="Wincker P."/>
        </authorList>
    </citation>
    <scope>NUCLEOTIDE SEQUENCE</scope>
    <source>
        <strain evidence="6">IPO1609</strain>
    </source>
</reference>
<dbReference type="InterPro" id="IPR013320">
    <property type="entry name" value="ConA-like_dom_sf"/>
</dbReference>
<keyword evidence="6" id="KW-0378">Hydrolase</keyword>
<dbReference type="InterPro" id="IPR003961">
    <property type="entry name" value="FN3_dom"/>
</dbReference>
<gene>
    <name evidence="6" type="ORF">RSIPO_03946</name>
</gene>
<name>A0A7U7JEH9_RALSL</name>
<evidence type="ECO:0000256" key="2">
    <source>
        <dbReference type="ARBA" id="ARBA00023157"/>
    </source>
</evidence>
<keyword evidence="7" id="KW-1185">Reference proteome</keyword>
<dbReference type="Proteomes" id="UP000053470">
    <property type="component" value="Unassembled WGS sequence"/>
</dbReference>
<feature type="region of interest" description="Disordered" evidence="4">
    <location>
        <begin position="74"/>
        <end position="93"/>
    </location>
</feature>
<evidence type="ECO:0000256" key="3">
    <source>
        <dbReference type="ARBA" id="ARBA00023239"/>
    </source>
</evidence>
<accession>A0A7U7JEH9</accession>
<evidence type="ECO:0000313" key="7">
    <source>
        <dbReference type="Proteomes" id="UP000053470"/>
    </source>
</evidence>
<proteinExistence type="predicted"/>
<dbReference type="Pfam" id="PF05426">
    <property type="entry name" value="Alginate_lyase"/>
    <property type="match status" value="1"/>
</dbReference>
<dbReference type="GO" id="GO:0016787">
    <property type="term" value="F:hydrolase activity"/>
    <property type="evidence" value="ECO:0007669"/>
    <property type="project" value="UniProtKB-KW"/>
</dbReference>
<dbReference type="InterPro" id="IPR036116">
    <property type="entry name" value="FN3_sf"/>
</dbReference>